<proteinExistence type="predicted"/>
<dbReference type="Proteomes" id="UP000603545">
    <property type="component" value="Unassembled WGS sequence"/>
</dbReference>
<evidence type="ECO:0000313" key="1">
    <source>
        <dbReference type="EMBL" id="MBC8199329.1"/>
    </source>
</evidence>
<reference evidence="1 2" key="1">
    <citation type="submission" date="2020-08" db="EMBL/GenBank/DDBJ databases">
        <title>Bridging the membrane lipid divide: bacteria of the FCB group superphylum have the potential to synthesize archaeal ether lipids.</title>
        <authorList>
            <person name="Villanueva L."/>
            <person name="Von Meijenfeldt F.A.B."/>
            <person name="Westbye A.B."/>
            <person name="Yadav S."/>
            <person name="Hopmans E.C."/>
            <person name="Dutilh B.E."/>
            <person name="Sinninghe Damste J.S."/>
        </authorList>
    </citation>
    <scope>NUCLEOTIDE SEQUENCE [LARGE SCALE GENOMIC DNA]</scope>
    <source>
        <strain evidence="1">NIOZ-UU82</strain>
    </source>
</reference>
<evidence type="ECO:0000313" key="2">
    <source>
        <dbReference type="Proteomes" id="UP000603545"/>
    </source>
</evidence>
<dbReference type="AlphaFoldDB" id="A0A8J6N367"/>
<name>A0A8J6N367_9BACT</name>
<sequence>MKDKKKKYPSCFGIIEVVFPKADDGLRTTPDACLECAHKTQCLRSAMKELEGLKVREEFVDRAYESGMIGFLDRWSKKKGLSRRIKEQKSKDKVTKVN</sequence>
<gene>
    <name evidence="1" type="ORF">H8E80_04695</name>
</gene>
<accession>A0A8J6N367</accession>
<dbReference type="EMBL" id="JACNLL010000047">
    <property type="protein sequence ID" value="MBC8199329.1"/>
    <property type="molecule type" value="Genomic_DNA"/>
</dbReference>
<comment type="caution">
    <text evidence="1">The sequence shown here is derived from an EMBL/GenBank/DDBJ whole genome shotgun (WGS) entry which is preliminary data.</text>
</comment>
<protein>
    <recommendedName>
        <fullName evidence="3">4Fe-4S Wbl-type domain-containing protein</fullName>
    </recommendedName>
</protein>
<evidence type="ECO:0008006" key="3">
    <source>
        <dbReference type="Google" id="ProtNLM"/>
    </source>
</evidence>
<organism evidence="1 2">
    <name type="scientific">Candidatus Desulfaltia bathyphila</name>
    <dbReference type="NCBI Taxonomy" id="2841697"/>
    <lineage>
        <taxon>Bacteria</taxon>
        <taxon>Pseudomonadati</taxon>
        <taxon>Thermodesulfobacteriota</taxon>
        <taxon>Desulfobacteria</taxon>
        <taxon>Desulfobacterales</taxon>
        <taxon>Desulfobacterales incertae sedis</taxon>
        <taxon>Candidatus Desulfaltia</taxon>
    </lineage>
</organism>